<name>A0ABW5XYL6_9BACL</name>
<accession>A0ABW5XYL6</accession>
<evidence type="ECO:0000313" key="1">
    <source>
        <dbReference type="EMBL" id="MFD2867857.1"/>
    </source>
</evidence>
<gene>
    <name evidence="1" type="ORF">ACFSY7_04965</name>
</gene>
<reference evidence="2" key="1">
    <citation type="journal article" date="2019" name="Int. J. Syst. Evol. Microbiol.">
        <title>The Global Catalogue of Microorganisms (GCM) 10K type strain sequencing project: providing services to taxonomists for standard genome sequencing and annotation.</title>
        <authorList>
            <consortium name="The Broad Institute Genomics Platform"/>
            <consortium name="The Broad Institute Genome Sequencing Center for Infectious Disease"/>
            <person name="Wu L."/>
            <person name="Ma J."/>
        </authorList>
    </citation>
    <scope>NUCLEOTIDE SEQUENCE [LARGE SCALE GENOMIC DNA]</scope>
    <source>
        <strain evidence="2">KCTC 33522</strain>
    </source>
</reference>
<evidence type="ECO:0000313" key="2">
    <source>
        <dbReference type="Proteomes" id="UP001597568"/>
    </source>
</evidence>
<proteinExistence type="predicted"/>
<protein>
    <submittedName>
        <fullName evidence="1">Uncharacterized protein</fullName>
    </submittedName>
</protein>
<sequence>MNVKNIAVDPYDTNVEIPAFLDASVYFEDIEAALKELLLLIQSTHSAVVNPGPQAS</sequence>
<keyword evidence="2" id="KW-1185">Reference proteome</keyword>
<comment type="caution">
    <text evidence="1">The sequence shown here is derived from an EMBL/GenBank/DDBJ whole genome shotgun (WGS) entry which is preliminary data.</text>
</comment>
<organism evidence="1 2">
    <name type="scientific">Kurthia populi</name>
    <dbReference type="NCBI Taxonomy" id="1562132"/>
    <lineage>
        <taxon>Bacteria</taxon>
        <taxon>Bacillati</taxon>
        <taxon>Bacillota</taxon>
        <taxon>Bacilli</taxon>
        <taxon>Bacillales</taxon>
        <taxon>Caryophanaceae</taxon>
        <taxon>Kurthia</taxon>
    </lineage>
</organism>
<dbReference type="RefSeq" id="WP_380147074.1">
    <property type="nucleotide sequence ID" value="NZ_JBHUOR010000025.1"/>
</dbReference>
<dbReference type="EMBL" id="JBHUOR010000025">
    <property type="protein sequence ID" value="MFD2867857.1"/>
    <property type="molecule type" value="Genomic_DNA"/>
</dbReference>
<dbReference type="Proteomes" id="UP001597568">
    <property type="component" value="Unassembled WGS sequence"/>
</dbReference>